<dbReference type="SMART" id="SM01006">
    <property type="entry name" value="AlcB"/>
    <property type="match status" value="1"/>
</dbReference>
<evidence type="ECO:0000256" key="5">
    <source>
        <dbReference type="ARBA" id="ARBA00022692"/>
    </source>
</evidence>
<dbReference type="Gene3D" id="1.10.4160.10">
    <property type="entry name" value="Hydantoin permease"/>
    <property type="match status" value="1"/>
</dbReference>
<feature type="transmembrane region" description="Helical" evidence="9">
    <location>
        <begin position="101"/>
        <end position="121"/>
    </location>
</feature>
<dbReference type="CDD" id="cd11484">
    <property type="entry name" value="SLC-NCS1sbd_CobB-like"/>
    <property type="match status" value="1"/>
</dbReference>
<dbReference type="InterPro" id="IPR016181">
    <property type="entry name" value="Acyl_CoA_acyltransferase"/>
</dbReference>
<dbReference type="PANTHER" id="PTHR31806">
    <property type="entry name" value="PURINE-CYTOSINE PERMEASE FCY2-RELATED"/>
    <property type="match status" value="1"/>
</dbReference>
<dbReference type="AlphaFoldDB" id="A0A369K6W3"/>
<dbReference type="Pfam" id="PF02133">
    <property type="entry name" value="Transp_cyt_pur"/>
    <property type="match status" value="1"/>
</dbReference>
<comment type="subcellular location">
    <subcellularLocation>
        <location evidence="1">Membrane</location>
        <topology evidence="1">Multi-pass membrane protein</topology>
    </subcellularLocation>
</comment>
<feature type="transmembrane region" description="Helical" evidence="9">
    <location>
        <begin position="364"/>
        <end position="387"/>
    </location>
</feature>
<feature type="transmembrane region" description="Helical" evidence="9">
    <location>
        <begin position="202"/>
        <end position="219"/>
    </location>
</feature>
<feature type="domain" description="Acyltransferase MbtK/IucB-like conserved" evidence="10">
    <location>
        <begin position="830"/>
        <end position="886"/>
    </location>
</feature>
<evidence type="ECO:0000256" key="9">
    <source>
        <dbReference type="SAM" id="Phobius"/>
    </source>
</evidence>
<dbReference type="GO" id="GO:0016746">
    <property type="term" value="F:acyltransferase activity"/>
    <property type="evidence" value="ECO:0007669"/>
    <property type="project" value="InterPro"/>
</dbReference>
<evidence type="ECO:0000256" key="6">
    <source>
        <dbReference type="ARBA" id="ARBA00022989"/>
    </source>
</evidence>
<evidence type="ECO:0000256" key="8">
    <source>
        <dbReference type="SAM" id="MobiDB-lite"/>
    </source>
</evidence>
<evidence type="ECO:0000256" key="4">
    <source>
        <dbReference type="ARBA" id="ARBA00022553"/>
    </source>
</evidence>
<accession>A0A369K6W3</accession>
<dbReference type="GO" id="GO:0019290">
    <property type="term" value="P:siderophore biosynthetic process"/>
    <property type="evidence" value="ECO:0007669"/>
    <property type="project" value="InterPro"/>
</dbReference>
<dbReference type="STRING" id="39966.A0A369K6W3"/>
<proteinExistence type="inferred from homology"/>
<dbReference type="PANTHER" id="PTHR31806:SF5">
    <property type="entry name" value="PURINE-CYTOSINE PERMEASE FCY21"/>
    <property type="match status" value="1"/>
</dbReference>
<dbReference type="Proteomes" id="UP000076154">
    <property type="component" value="Unassembled WGS sequence"/>
</dbReference>
<evidence type="ECO:0000256" key="7">
    <source>
        <dbReference type="ARBA" id="ARBA00023136"/>
    </source>
</evidence>
<feature type="transmembrane region" description="Helical" evidence="9">
    <location>
        <begin position="133"/>
        <end position="154"/>
    </location>
</feature>
<feature type="transmembrane region" description="Helical" evidence="9">
    <location>
        <begin position="231"/>
        <end position="250"/>
    </location>
</feature>
<feature type="region of interest" description="Disordered" evidence="8">
    <location>
        <begin position="562"/>
        <end position="585"/>
    </location>
</feature>
<feature type="transmembrane region" description="Helical" evidence="9">
    <location>
        <begin position="393"/>
        <end position="415"/>
    </location>
</feature>
<dbReference type="InterPro" id="IPR019432">
    <property type="entry name" value="Acyltransferase_MbtK/IucB-like"/>
</dbReference>
<keyword evidence="5 9" id="KW-0812">Transmembrane</keyword>
<protein>
    <submittedName>
        <fullName evidence="11">Purine-cytosine permease fcyB</fullName>
    </submittedName>
</protein>
<feature type="transmembrane region" description="Helical" evidence="9">
    <location>
        <begin position="270"/>
        <end position="296"/>
    </location>
</feature>
<keyword evidence="4" id="KW-0597">Phosphoprotein</keyword>
<dbReference type="InterPro" id="IPR001248">
    <property type="entry name" value="Pur-cyt_permease"/>
</dbReference>
<keyword evidence="6 9" id="KW-1133">Transmembrane helix</keyword>
<dbReference type="Pfam" id="PF13523">
    <property type="entry name" value="Acetyltransf_8"/>
    <property type="match status" value="1"/>
</dbReference>
<dbReference type="SUPFAM" id="SSF55729">
    <property type="entry name" value="Acyl-CoA N-acyltransferases (Nat)"/>
    <property type="match status" value="1"/>
</dbReference>
<dbReference type="InterPro" id="IPR026030">
    <property type="entry name" value="Pur-cyt_permease_Fcy2/21/22"/>
</dbReference>
<comment type="similarity">
    <text evidence="2">Belongs to the purine-cytosine permease (2.A.39) family.</text>
</comment>
<keyword evidence="12" id="KW-1185">Reference proteome</keyword>
<evidence type="ECO:0000259" key="10">
    <source>
        <dbReference type="SMART" id="SM01006"/>
    </source>
</evidence>
<dbReference type="InParanoid" id="A0A369K6W3"/>
<feature type="transmembrane region" description="Helical" evidence="9">
    <location>
        <begin position="328"/>
        <end position="352"/>
    </location>
</feature>
<dbReference type="GO" id="GO:0015851">
    <property type="term" value="P:nucleobase transport"/>
    <property type="evidence" value="ECO:0007669"/>
    <property type="project" value="UniProtKB-ARBA"/>
</dbReference>
<evidence type="ECO:0000256" key="1">
    <source>
        <dbReference type="ARBA" id="ARBA00004141"/>
    </source>
</evidence>
<gene>
    <name evidence="11" type="primary">fcyB_1</name>
    <name evidence="11" type="ORF">Hypma_003812</name>
</gene>
<evidence type="ECO:0000313" key="11">
    <source>
        <dbReference type="EMBL" id="RDB27544.1"/>
    </source>
</evidence>
<feature type="transmembrane region" description="Helical" evidence="9">
    <location>
        <begin position="436"/>
        <end position="459"/>
    </location>
</feature>
<dbReference type="FunFam" id="1.10.4160.10:FF:000002">
    <property type="entry name" value="Purine-cytosine permease fcyB"/>
    <property type="match status" value="1"/>
</dbReference>
<sequence length="1013" mass="111461">MAPSFDVEDKKDLEEKGQEYVADVPVSEWGYYNRWTKRLLTWGVESRGIQPIPEAHRTDTQYSKIFFIWFSANCNILSFSAGTLGPVVFGLGLRDSCLCILFFNLFCVIPPAYLATWGPKLGMRQMIISRYSFGYYGVIIPCIFNLIGMIGFSILNCILGGQALASVSNDNLSWTVGIVIIAVVSLLVSFCGYKILNWYERVAWIPVVISFVVALGVGGKHLSSPPPETPATPVAILTFASTLAGFIITWSSLSSDFTSYFRSDVSSWRIFLYSYFGFLLPIVTLQMLGAAVAVAAPSVPAWDAGYTGGNVGGLLEAMLQPTKGFGKFLTVLLSLSVAGNIAATFYSISLNIQIFIPPLVVVPRYVFSIVATAIVVPVSIVGATRFYDALVNFLGLIGYWASAFIGIILMEHLVFRRNDPKAYDVAQWNVPRRLPSGIAALGAGICSFGLVVPCMEQVWFIGPIGKSTGDIGFEVAFVVSVILYVPFRALEVRLRKSVQSEAPDSYEAMTQLLSPAHGVHQSSPRSEAVETSEILAVKCLSSLHLGPGMKFASKLTKKDPDMSSFLPKLPPHTTSKHRSETSANMDSASAASRRLLSVHNHISSIPEKVDGLVVVLPRGGKVTANTTTDAKGSFTELHLNKTHILTYHHAPSDAALSLELSAIGTRYEGATTHIPKAPVLDLSSPVEANGLPKEIAVADAWTAIYALFTLYRTHAHIPIRLASSIPNAEELRRYLLITGLGRLYQGSKDVELARSVIFLSRAGFWQGAGTTGYHDRGWLLSPTPIFPSLPSFTRSEMVIASHPLRPPKPRGGEVLYRRYCVAVGQTLEFVAFDLDGQAGPDGISQHMAAFHRWHNDERVNSAWGERGSLETHRQYIEGLLKDPGVLPLMMSWDGELMGYVEMVWVKENHVAQYYPPDTPVGEWDRAIHVLVGEEKFLGGGRSEIWLRSLTHYAFLADPRTERALGEPKESNIVVVKVGSSAGYHRHTIIDFPYKRSELMLSPRERFFNKCLLY</sequence>
<evidence type="ECO:0000256" key="2">
    <source>
        <dbReference type="ARBA" id="ARBA00008974"/>
    </source>
</evidence>
<dbReference type="GO" id="GO:0005886">
    <property type="term" value="C:plasma membrane"/>
    <property type="evidence" value="ECO:0007669"/>
    <property type="project" value="TreeGrafter"/>
</dbReference>
<feature type="transmembrane region" description="Helical" evidence="9">
    <location>
        <begin position="174"/>
        <end position="195"/>
    </location>
</feature>
<dbReference type="GO" id="GO:0022857">
    <property type="term" value="F:transmembrane transporter activity"/>
    <property type="evidence" value="ECO:0007669"/>
    <property type="project" value="InterPro"/>
</dbReference>
<dbReference type="EMBL" id="LUEZ02000015">
    <property type="protein sequence ID" value="RDB27544.1"/>
    <property type="molecule type" value="Genomic_DNA"/>
</dbReference>
<keyword evidence="3" id="KW-0813">Transport</keyword>
<organism evidence="11 12">
    <name type="scientific">Hypsizygus marmoreus</name>
    <name type="common">White beech mushroom</name>
    <name type="synonym">Agaricus marmoreus</name>
    <dbReference type="NCBI Taxonomy" id="39966"/>
    <lineage>
        <taxon>Eukaryota</taxon>
        <taxon>Fungi</taxon>
        <taxon>Dikarya</taxon>
        <taxon>Basidiomycota</taxon>
        <taxon>Agaricomycotina</taxon>
        <taxon>Agaricomycetes</taxon>
        <taxon>Agaricomycetidae</taxon>
        <taxon>Agaricales</taxon>
        <taxon>Tricholomatineae</taxon>
        <taxon>Lyophyllaceae</taxon>
        <taxon>Hypsizygus</taxon>
    </lineage>
</organism>
<evidence type="ECO:0000256" key="3">
    <source>
        <dbReference type="ARBA" id="ARBA00022448"/>
    </source>
</evidence>
<comment type="caution">
    <text evidence="11">The sequence shown here is derived from an EMBL/GenBank/DDBJ whole genome shotgun (WGS) entry which is preliminary data.</text>
</comment>
<reference evidence="11" key="1">
    <citation type="submission" date="2018-04" db="EMBL/GenBank/DDBJ databases">
        <title>Whole genome sequencing of Hypsizygus marmoreus.</title>
        <authorList>
            <person name="Choi I.-G."/>
            <person name="Min B."/>
            <person name="Kim J.-G."/>
            <person name="Kim S."/>
            <person name="Oh Y.-L."/>
            <person name="Kong W.-S."/>
            <person name="Park H."/>
            <person name="Jeong J."/>
            <person name="Song E.-S."/>
        </authorList>
    </citation>
    <scope>NUCLEOTIDE SEQUENCE [LARGE SCALE GENOMIC DNA]</scope>
    <source>
        <strain evidence="11">51987-8</strain>
    </source>
</reference>
<evidence type="ECO:0000313" key="12">
    <source>
        <dbReference type="Proteomes" id="UP000076154"/>
    </source>
</evidence>
<feature type="transmembrane region" description="Helical" evidence="9">
    <location>
        <begin position="66"/>
        <end position="89"/>
    </location>
</feature>
<dbReference type="Gene3D" id="3.40.630.30">
    <property type="match status" value="1"/>
</dbReference>
<name>A0A369K6W3_HYPMA</name>
<dbReference type="OrthoDB" id="2116389at2759"/>
<keyword evidence="7 9" id="KW-0472">Membrane</keyword>